<feature type="compositionally biased region" description="Polar residues" evidence="1">
    <location>
        <begin position="394"/>
        <end position="417"/>
    </location>
</feature>
<evidence type="ECO:0000256" key="2">
    <source>
        <dbReference type="SAM" id="SignalP"/>
    </source>
</evidence>
<feature type="compositionally biased region" description="Acidic residues" evidence="1">
    <location>
        <begin position="663"/>
        <end position="672"/>
    </location>
</feature>
<dbReference type="GeneID" id="117230602"/>
<feature type="signal peptide" evidence="2">
    <location>
        <begin position="1"/>
        <end position="20"/>
    </location>
</feature>
<feature type="region of interest" description="Disordered" evidence="1">
    <location>
        <begin position="494"/>
        <end position="807"/>
    </location>
</feature>
<feature type="region of interest" description="Disordered" evidence="1">
    <location>
        <begin position="36"/>
        <end position="59"/>
    </location>
</feature>
<feature type="compositionally biased region" description="Basic and acidic residues" evidence="1">
    <location>
        <begin position="533"/>
        <end position="548"/>
    </location>
</feature>
<feature type="compositionally biased region" description="Basic and acidic residues" evidence="1">
    <location>
        <begin position="514"/>
        <end position="523"/>
    </location>
</feature>
<feature type="region of interest" description="Disordered" evidence="1">
    <location>
        <begin position="312"/>
        <end position="331"/>
    </location>
</feature>
<feature type="region of interest" description="Disordered" evidence="1">
    <location>
        <begin position="337"/>
        <end position="441"/>
    </location>
</feature>
<evidence type="ECO:0000256" key="1">
    <source>
        <dbReference type="SAM" id="MobiDB-lite"/>
    </source>
</evidence>
<dbReference type="KEGG" id="bvk:117230602"/>
<evidence type="ECO:0000313" key="3">
    <source>
        <dbReference type="Proteomes" id="UP000504631"/>
    </source>
</evidence>
<gene>
    <name evidence="4" type="primary">LOC117230602</name>
</gene>
<dbReference type="RefSeq" id="XP_033344088.1">
    <property type="nucleotide sequence ID" value="XM_033488197.1"/>
</dbReference>
<feature type="compositionally biased region" description="Basic and acidic residues" evidence="1">
    <location>
        <begin position="742"/>
        <end position="756"/>
    </location>
</feature>
<feature type="compositionally biased region" description="Polar residues" evidence="1">
    <location>
        <begin position="494"/>
        <end position="503"/>
    </location>
</feature>
<keyword evidence="2" id="KW-0732">Signal</keyword>
<evidence type="ECO:0000313" key="4">
    <source>
        <dbReference type="RefSeq" id="XP_033344088.1"/>
    </source>
</evidence>
<organism evidence="3 4">
    <name type="scientific">Bombus vosnesenskii</name>
    <dbReference type="NCBI Taxonomy" id="207650"/>
    <lineage>
        <taxon>Eukaryota</taxon>
        <taxon>Metazoa</taxon>
        <taxon>Ecdysozoa</taxon>
        <taxon>Arthropoda</taxon>
        <taxon>Hexapoda</taxon>
        <taxon>Insecta</taxon>
        <taxon>Pterygota</taxon>
        <taxon>Neoptera</taxon>
        <taxon>Endopterygota</taxon>
        <taxon>Hymenoptera</taxon>
        <taxon>Apocrita</taxon>
        <taxon>Aculeata</taxon>
        <taxon>Apoidea</taxon>
        <taxon>Anthophila</taxon>
        <taxon>Apidae</taxon>
        <taxon>Bombus</taxon>
        <taxon>Pyrobombus</taxon>
    </lineage>
</organism>
<feature type="compositionally biased region" description="Polar residues" evidence="1">
    <location>
        <begin position="723"/>
        <end position="734"/>
    </location>
</feature>
<feature type="compositionally biased region" description="Basic and acidic residues" evidence="1">
    <location>
        <begin position="673"/>
        <end position="683"/>
    </location>
</feature>
<keyword evidence="3" id="KW-1185">Reference proteome</keyword>
<feature type="region of interest" description="Disordered" evidence="1">
    <location>
        <begin position="1057"/>
        <end position="1091"/>
    </location>
</feature>
<feature type="compositionally biased region" description="Basic residues" evidence="1">
    <location>
        <begin position="217"/>
        <end position="226"/>
    </location>
</feature>
<reference evidence="4" key="1">
    <citation type="submission" date="2025-08" db="UniProtKB">
        <authorList>
            <consortium name="RefSeq"/>
        </authorList>
    </citation>
    <scope>IDENTIFICATION</scope>
    <source>
        <tissue evidence="4">Muscle</tissue>
    </source>
</reference>
<accession>A0A6J3JTL6</accession>
<protein>
    <submittedName>
        <fullName evidence="4">Uncharacterized protein LOC117230602</fullName>
    </submittedName>
</protein>
<feature type="chain" id="PRO_5027066741" evidence="2">
    <location>
        <begin position="21"/>
        <end position="1456"/>
    </location>
</feature>
<name>A0A6J3JTL6_9HYME</name>
<feature type="compositionally biased region" description="Basic and acidic residues" evidence="1">
    <location>
        <begin position="692"/>
        <end position="715"/>
    </location>
</feature>
<dbReference type="Proteomes" id="UP000504631">
    <property type="component" value="Unplaced"/>
</dbReference>
<feature type="compositionally biased region" description="Basic and acidic residues" evidence="1">
    <location>
        <begin position="1057"/>
        <end position="1066"/>
    </location>
</feature>
<feature type="region of interest" description="Disordered" evidence="1">
    <location>
        <begin position="203"/>
        <end position="256"/>
    </location>
</feature>
<feature type="compositionally biased region" description="Polar residues" evidence="1">
    <location>
        <begin position="347"/>
        <end position="378"/>
    </location>
</feature>
<sequence length="1456" mass="162809">MHPPIFTWFLLLAFIATSYSKSININSEDIETLTTDRTSTTISGPSPIQDGADSKDGNKRSLLILVPTTKGKENTECQNEKTRRCKTPFCREKVSARVPKEYALKSKNTENSPNNERDREYFVGLKPNLQLLSSKRPLTRPRLRPITIKEAKNLTFRDESLIDSLRKEFGLTAPTVGAAQENMTSKTSVYDDGKFICYCREKDNSSSEKGTSNVAPKPRRTKKPTITRKPNNENPLIGSVQRLKPAHANVPHRSPLSKKLPAAYPIVSRYSPIGYIPNNVNPISPQKGHGTIPYIPYVYHPNPRSSMAGIPSRERTPNINIPLKTFGNRPNSIVEQRTPIGQHDSNKYQPTVGQTQRPPNMVGNSLSRNTNPATSSKTFAEEDTSGSNEEDSNDPSYNSQSVQPESKNHLTSMGTIESSKKDTNLQATNPHTIDAIPTGFGDEFADGYETTDSGALDYSNIKEVTSVYFTSKAYDNETGDDGFSDYDDLISNTETAVNPNSGENRYYGVNLQSKHNDPTDNCRKSASAGMNLHTKDLNNAEDSDRGNDEGNVVGKDNPLWNQDESANDDSNENLESNVENTEEETRDDSNVNLQSRHNDPTENSGESEEDGLNLDTKYLNDANDPDQGNTEENVELGRNNPNWNEEEYAGDDPNQNLEPILESTEENEEDSEPKEPSLTEETRILNFGDSKNSNEADTSARIDDKDDPSKQRFSAEDSVSELPETNNNAGSLNNDYEMENVESNKSEERGEGRSPDEGFINTDNEKVGTERVTIQNNKNEDDPSLQSTLESSRNNDDTIGINDPSKQLPFCDNTLLQKSIKTVINSFATGDSSEMDGNENEETVGSAKGEDLLPEIVQVPNLKSILSMPSIENTVLDKIKNLLSKVTGTDRKMFDSDWATNVIKNNLRHTLSAAPSSKAELPPMTVEEHQFKNGKWVTNLVTLEPSNEEDHAQTNLQKLQAHVKNLLRDPAVGLQAAKNPAVQNMIVQSIRRSFKPKNVTDDENFDSIIQSTLNNEVSIMEMENEDMPTTKDIPESTTFDISNIDMNKLLDIAKSEVDVDDKKESESTLQSSIYEKGIENQETPSSMESSDKEMIGEAMNFGTEDATSYPITEIDQSAEESSQQNETPNNAEETEIEEFETTTLEEIPEVATYNSISTENWNVAATLGTQDKSLSTETEDYTPVEYDSPSMNPAENADVMHREAAESTERSMELENKSSTTALYDDDATSANDFTYYLGKITKKNENNADDVQSLQNSELFYIGDGVKLPLEIRKLHDGSYALSISRKICEQLLNKECPCCVPKNGNVLRTVKRNLETENADRTDGRIFKRESMKSVSLNERERCDSADDSLQIFSMPVETFARRYNLSLNSGKMQTAWNFGAEKKIDERSKNYKTNVDAKERGIKNNPHDDATNFDFERYRYQRNTNEDADKRVEIVTTVLNWLKDIVLNTNNRI</sequence>
<proteinExistence type="predicted"/>
<feature type="compositionally biased region" description="Acidic residues" evidence="1">
    <location>
        <begin position="381"/>
        <end position="393"/>
    </location>
</feature>